<dbReference type="InterPro" id="IPR046960">
    <property type="entry name" value="PPR_At4g14850-like_plant"/>
</dbReference>
<dbReference type="PROSITE" id="PS51375">
    <property type="entry name" value="PPR"/>
    <property type="match status" value="2"/>
</dbReference>
<evidence type="ECO:0000256" key="3">
    <source>
        <dbReference type="PROSITE-ProRule" id="PRU00708"/>
    </source>
</evidence>
<keyword evidence="2" id="KW-0809">Transit peptide</keyword>
<dbReference type="NCBIfam" id="TIGR00756">
    <property type="entry name" value="PPR"/>
    <property type="match status" value="1"/>
</dbReference>
<dbReference type="PANTHER" id="PTHR47926:SF462">
    <property type="entry name" value="PENTATRICOPEPTIDE REPEAT-CONTAINING PROTEIN"/>
    <property type="match status" value="1"/>
</dbReference>
<dbReference type="GO" id="GO:0009451">
    <property type="term" value="P:RNA modification"/>
    <property type="evidence" value="ECO:0007669"/>
    <property type="project" value="InterPro"/>
</dbReference>
<feature type="repeat" description="PPR" evidence="3">
    <location>
        <begin position="113"/>
        <end position="147"/>
    </location>
</feature>
<dbReference type="SMR" id="A0A1D6F767"/>
<evidence type="ECO:0000256" key="2">
    <source>
        <dbReference type="ARBA" id="ARBA00022946"/>
    </source>
</evidence>
<dbReference type="SUPFAM" id="SSF48452">
    <property type="entry name" value="TPR-like"/>
    <property type="match status" value="1"/>
</dbReference>
<dbReference type="InterPro" id="IPR011990">
    <property type="entry name" value="TPR-like_helical_dom_sf"/>
</dbReference>
<organism evidence="4">
    <name type="scientific">Zea mays</name>
    <name type="common">Maize</name>
    <dbReference type="NCBI Taxonomy" id="4577"/>
    <lineage>
        <taxon>Eukaryota</taxon>
        <taxon>Viridiplantae</taxon>
        <taxon>Streptophyta</taxon>
        <taxon>Embryophyta</taxon>
        <taxon>Tracheophyta</taxon>
        <taxon>Spermatophyta</taxon>
        <taxon>Magnoliopsida</taxon>
        <taxon>Liliopsida</taxon>
        <taxon>Poales</taxon>
        <taxon>Poaceae</taxon>
        <taxon>PACMAD clade</taxon>
        <taxon>Panicoideae</taxon>
        <taxon>Andropogonodae</taxon>
        <taxon>Andropogoneae</taxon>
        <taxon>Tripsacinae</taxon>
        <taxon>Zea</taxon>
    </lineage>
</organism>
<reference evidence="4" key="1">
    <citation type="submission" date="2015-12" db="EMBL/GenBank/DDBJ databases">
        <title>Update maize B73 reference genome by single molecule sequencing technologies.</title>
        <authorList>
            <consortium name="Maize Genome Sequencing Project"/>
            <person name="Ware D."/>
        </authorList>
    </citation>
    <scope>NUCLEOTIDE SEQUENCE [LARGE SCALE GENOMIC DNA]</scope>
    <source>
        <tissue evidence="4">Seedling</tissue>
    </source>
</reference>
<evidence type="ECO:0000256" key="1">
    <source>
        <dbReference type="ARBA" id="ARBA00022737"/>
    </source>
</evidence>
<sequence>MGDACRVFDGMPHRDAVAWDAVIGGYARAGRLAEAVELFGMMRSADGAWPTEATLMEMKDSVTWSSMIGDGSTSSHCFQNEQAIVNSLIYMYGRCGSLSLSVGAFIIGIMDKDAISWTSMMQVYAWSGLATEVVKLFEMMKKTKVQPKHYTLIAVLTTYKNIGLVEEGMGLLKCIKEQYGLEPVIEHVSCAVDMLCRTGRLSDAYHLIQSSHSEHARNPILWGTLLSSSRYWGELVIGEAETRNLLSLDPGSKANYKMLADIYVSIGRRDKADDVLRMSLSKRTGLETRL</sequence>
<dbReference type="GO" id="GO:0099402">
    <property type="term" value="P:plant organ development"/>
    <property type="evidence" value="ECO:0007669"/>
    <property type="project" value="UniProtKB-ARBA"/>
</dbReference>
<dbReference type="ExpressionAtlas" id="A0A1D6F767">
    <property type="expression patterns" value="baseline and differential"/>
</dbReference>
<dbReference type="eggNOG" id="KOG4197">
    <property type="taxonomic scope" value="Eukaryota"/>
</dbReference>
<feature type="repeat" description="PPR" evidence="3">
    <location>
        <begin position="15"/>
        <end position="45"/>
    </location>
</feature>
<dbReference type="AlphaFoldDB" id="A0A1D6F767"/>
<name>A0A1D6F767_MAIZE</name>
<dbReference type="Pfam" id="PF01535">
    <property type="entry name" value="PPR"/>
    <property type="match status" value="2"/>
</dbReference>
<dbReference type="EMBL" id="CM007648">
    <property type="protein sequence ID" value="ONM27083.1"/>
    <property type="molecule type" value="Genomic_DNA"/>
</dbReference>
<dbReference type="GO" id="GO:0003723">
    <property type="term" value="F:RNA binding"/>
    <property type="evidence" value="ECO:0007669"/>
    <property type="project" value="InterPro"/>
</dbReference>
<dbReference type="PaxDb" id="4577-GRMZM2G416518_P01"/>
<gene>
    <name evidence="4" type="ORF">ZEAMMB73_Zm00001d007550</name>
</gene>
<dbReference type="InParanoid" id="A0A1D6F767"/>
<keyword evidence="1" id="KW-0677">Repeat</keyword>
<dbReference type="PANTHER" id="PTHR47926">
    <property type="entry name" value="PENTATRICOPEPTIDE REPEAT-CONTAINING PROTEIN"/>
    <property type="match status" value="1"/>
</dbReference>
<dbReference type="InterPro" id="IPR002885">
    <property type="entry name" value="PPR_rpt"/>
</dbReference>
<dbReference type="OMA" id="IESHAHA"/>
<proteinExistence type="predicted"/>
<evidence type="ECO:0000313" key="4">
    <source>
        <dbReference type="EMBL" id="ONM27083.1"/>
    </source>
</evidence>
<dbReference type="FunFam" id="1.25.40.10:FF:000158">
    <property type="entry name" value="pentatricopeptide repeat-containing protein At2g33680"/>
    <property type="match status" value="1"/>
</dbReference>
<accession>A0A1D6F767</accession>
<dbReference type="Gene3D" id="1.25.40.10">
    <property type="entry name" value="Tetratricopeptide repeat domain"/>
    <property type="match status" value="2"/>
</dbReference>
<protein>
    <submittedName>
        <fullName evidence="4">Tetratricopeptide repeat (TPR)-like superfamily protein</fullName>
    </submittedName>
</protein>